<name>A0A9N9PCS6_9GLOM</name>
<dbReference type="EMBL" id="CAJVPY010043541">
    <property type="protein sequence ID" value="CAG8808240.1"/>
    <property type="molecule type" value="Genomic_DNA"/>
</dbReference>
<dbReference type="AlphaFoldDB" id="A0A9N9PCS6"/>
<dbReference type="Proteomes" id="UP000789405">
    <property type="component" value="Unassembled WGS sequence"/>
</dbReference>
<keyword evidence="2" id="KW-1185">Reference proteome</keyword>
<dbReference type="OrthoDB" id="2431285at2759"/>
<accession>A0A9N9PCS6</accession>
<proteinExistence type="predicted"/>
<gene>
    <name evidence="1" type="ORF">DERYTH_LOCUS24840</name>
</gene>
<evidence type="ECO:0000313" key="2">
    <source>
        <dbReference type="Proteomes" id="UP000789405"/>
    </source>
</evidence>
<sequence length="101" mass="11622">MSANDFIRIDKTLKIEEVVLDEAAIIEEVLHQSDSGSSDGESEVEIEKISHTVVLEQCSSLIQYVEQQKLGKFVKDQDLPQLRSLLRRIRLHVFQSKEQKK</sequence>
<protein>
    <submittedName>
        <fullName evidence="1">3130_t:CDS:1</fullName>
    </submittedName>
</protein>
<organism evidence="1 2">
    <name type="scientific">Dentiscutata erythropus</name>
    <dbReference type="NCBI Taxonomy" id="1348616"/>
    <lineage>
        <taxon>Eukaryota</taxon>
        <taxon>Fungi</taxon>
        <taxon>Fungi incertae sedis</taxon>
        <taxon>Mucoromycota</taxon>
        <taxon>Glomeromycotina</taxon>
        <taxon>Glomeromycetes</taxon>
        <taxon>Diversisporales</taxon>
        <taxon>Gigasporaceae</taxon>
        <taxon>Dentiscutata</taxon>
    </lineage>
</organism>
<evidence type="ECO:0000313" key="1">
    <source>
        <dbReference type="EMBL" id="CAG8808240.1"/>
    </source>
</evidence>
<comment type="caution">
    <text evidence="1">The sequence shown here is derived from an EMBL/GenBank/DDBJ whole genome shotgun (WGS) entry which is preliminary data.</text>
</comment>
<reference evidence="1" key="1">
    <citation type="submission" date="2021-06" db="EMBL/GenBank/DDBJ databases">
        <authorList>
            <person name="Kallberg Y."/>
            <person name="Tangrot J."/>
            <person name="Rosling A."/>
        </authorList>
    </citation>
    <scope>NUCLEOTIDE SEQUENCE</scope>
    <source>
        <strain evidence="1">MA453B</strain>
    </source>
</reference>
<feature type="non-terminal residue" evidence="1">
    <location>
        <position position="101"/>
    </location>
</feature>